<dbReference type="PANTHER" id="PTHR33785">
    <property type="entry name" value="OS06G0550800 PROTEIN"/>
    <property type="match status" value="1"/>
</dbReference>
<protein>
    <submittedName>
        <fullName evidence="2">Uncharacterized protein</fullName>
    </submittedName>
</protein>
<comment type="caution">
    <text evidence="2">The sequence shown here is derived from an EMBL/GenBank/DDBJ whole genome shotgun (WGS) entry which is preliminary data.</text>
</comment>
<evidence type="ECO:0000256" key="1">
    <source>
        <dbReference type="SAM" id="MobiDB-lite"/>
    </source>
</evidence>
<feature type="compositionally biased region" description="Polar residues" evidence="1">
    <location>
        <begin position="93"/>
        <end position="107"/>
    </location>
</feature>
<feature type="non-terminal residue" evidence="2">
    <location>
        <position position="1"/>
    </location>
</feature>
<feature type="region of interest" description="Disordered" evidence="1">
    <location>
        <begin position="40"/>
        <end position="125"/>
    </location>
</feature>
<dbReference type="EMBL" id="QEFC01003472">
    <property type="protein sequence ID" value="KAE9447913.1"/>
    <property type="molecule type" value="Genomic_DNA"/>
</dbReference>
<dbReference type="AlphaFoldDB" id="A0A6A4KJI2"/>
<gene>
    <name evidence="2" type="ORF">C3L33_20180</name>
</gene>
<name>A0A6A4KJI2_9ERIC</name>
<reference evidence="2 3" key="1">
    <citation type="journal article" date="2019" name="Genome Biol. Evol.">
        <title>The Rhododendron genome and chromosomal organization provide insight into shared whole-genome duplications across the heath family (Ericaceae).</title>
        <authorList>
            <person name="Soza V.L."/>
            <person name="Lindsley D."/>
            <person name="Waalkes A."/>
            <person name="Ramage E."/>
            <person name="Patwardhan R.P."/>
            <person name="Burton J.N."/>
            <person name="Adey A."/>
            <person name="Kumar A."/>
            <person name="Qiu R."/>
            <person name="Shendure J."/>
            <person name="Hall B."/>
        </authorList>
    </citation>
    <scope>NUCLEOTIDE SEQUENCE [LARGE SCALE GENOMIC DNA]</scope>
    <source>
        <strain evidence="2">RSF 1966-606</strain>
    </source>
</reference>
<sequence>MADKCTMSLLEAMDCLWFHQVVVLSVPSLPVIHKTLQTPVPTSDTLTYSSSNTSQLSLPGEEISSAASSFTTPSEDDCSNQQEIVENKEAKQNPKQPTRLNTTMTTKSRAHSSSSPSNRSHKKQWLRSYARSVTRLQKTMSCKTLEELEVEEVKGFIDLGFEFNKEDLSPRMLSVVPGLQRFGSWDADHDEERNGSVQDCDHEIIEEGEEEERGVMRPYLSEAWIENRPESGFANIRMPRVSAAGDMKKLIKCWARTVASAIRQESWRSV</sequence>
<keyword evidence="3" id="KW-1185">Reference proteome</keyword>
<accession>A0A6A4KJI2</accession>
<dbReference type="PANTHER" id="PTHR33785:SF2">
    <property type="entry name" value="DUF1685 DOMAIN-CONTAINING PROTEIN"/>
    <property type="match status" value="1"/>
</dbReference>
<evidence type="ECO:0000313" key="2">
    <source>
        <dbReference type="EMBL" id="KAE9447913.1"/>
    </source>
</evidence>
<evidence type="ECO:0000313" key="3">
    <source>
        <dbReference type="Proteomes" id="UP000428333"/>
    </source>
</evidence>
<organism evidence="2 3">
    <name type="scientific">Rhododendron williamsianum</name>
    <dbReference type="NCBI Taxonomy" id="262921"/>
    <lineage>
        <taxon>Eukaryota</taxon>
        <taxon>Viridiplantae</taxon>
        <taxon>Streptophyta</taxon>
        <taxon>Embryophyta</taxon>
        <taxon>Tracheophyta</taxon>
        <taxon>Spermatophyta</taxon>
        <taxon>Magnoliopsida</taxon>
        <taxon>eudicotyledons</taxon>
        <taxon>Gunneridae</taxon>
        <taxon>Pentapetalae</taxon>
        <taxon>asterids</taxon>
        <taxon>Ericales</taxon>
        <taxon>Ericaceae</taxon>
        <taxon>Ericoideae</taxon>
        <taxon>Rhodoreae</taxon>
        <taxon>Rhododendron</taxon>
    </lineage>
</organism>
<dbReference type="OrthoDB" id="1918258at2759"/>
<feature type="compositionally biased region" description="Polar residues" evidence="1">
    <location>
        <begin position="65"/>
        <end position="84"/>
    </location>
</feature>
<proteinExistence type="predicted"/>
<feature type="compositionally biased region" description="Polar residues" evidence="1">
    <location>
        <begin position="40"/>
        <end position="57"/>
    </location>
</feature>
<dbReference type="Proteomes" id="UP000428333">
    <property type="component" value="Linkage Group LG12"/>
</dbReference>